<dbReference type="GO" id="GO:0005634">
    <property type="term" value="C:nucleus"/>
    <property type="evidence" value="ECO:0007669"/>
    <property type="project" value="TreeGrafter"/>
</dbReference>
<dbReference type="InterPro" id="IPR046341">
    <property type="entry name" value="SET_dom_sf"/>
</dbReference>
<keyword evidence="8" id="KW-1185">Reference proteome</keyword>
<sequence>MDPLVSWFESQGGTFDKSALLFTDIPDHGRGAIALRDLSEGHTLFSIPRDLTLSSRTSTLPSLVGITQWKKFGLAEGWAGIMLCMMWEEAQGASSKWSGYLASLPTSFDTPMFWNEADLEELEGTSVVEKIGKDQAEKDYHEKVVPTLQSRPDIFMPEQISRHYSIENYHLMGSRILSRSFHVEKWEAEESAEGHDSDTAMDVDEEKAPGPSTAAEAEPAEVEEADGSLDDDGSDDEDPADVAMVPMADMLNAKYGCENAKLFYEERELLMITTKPISNGEQIWNTYGDPPNSDLLRRYGHVDLVPLPNGGLGNPADIVEVPADLAVSSAAKLSHGSSDSYAEQVDWWLEEGGDDAFIVETDHKIPDELVSFIRLLLLPSIEWDKVKAKSKLPKPKEDDNILSVAAEVFQSRLAEYKTTIEDDEQILSVSDARLNLRNATIVRLGEKKILQGTLNNVKGRLKSTSTSKTKDNKKRKAEDSVGKATRRAKREAHPPGYDLGDDDHHETSPDSAIEPTMTTGVTSAAGSPQGAQAISAPPAALAVPPHASPPPTSTGQDLNAPSLPERPQEDEFADPQVASLHAIFPDFDAETLHSILASVGGDQDAAVDALLGMSDPNYVPTTQPSPPIARTQTELDEEFARQLLIQDEQEAQSRRRGAQPFPFQPRQHGPAYHQSPTNSPPAQERDTMTEMQEQFSKIAESGKRTFSSIVSKVKAKVQEFDQQRNAQGSSEARTQPSWGASSGPQNVDRHAQQAYYAPTAEQAYPHRPSAVLDYEDAPYREAPSAPAAKPASPAAVPDDPTKITPGSGIPQETSGTPPPPRTSSGPPPSNIDAGKFGLLPKRPVSLIPAEQPAHTERGDDDSEELEYVENPFEERHH</sequence>
<feature type="compositionally biased region" description="Pro residues" evidence="4">
    <location>
        <begin position="816"/>
        <end position="829"/>
    </location>
</feature>
<feature type="compositionally biased region" description="Low complexity" evidence="4">
    <location>
        <begin position="527"/>
        <end position="545"/>
    </location>
</feature>
<feature type="compositionally biased region" description="Acidic residues" evidence="4">
    <location>
        <begin position="218"/>
        <end position="240"/>
    </location>
</feature>
<feature type="region of interest" description="Disordered" evidence="4">
    <location>
        <begin position="188"/>
        <end position="240"/>
    </location>
</feature>
<dbReference type="Gene3D" id="3.90.1410.10">
    <property type="entry name" value="set domain protein methyltransferase, domain 1"/>
    <property type="match status" value="1"/>
</dbReference>
<dbReference type="EMBL" id="SEOQ01000144">
    <property type="protein sequence ID" value="TFY69137.1"/>
    <property type="molecule type" value="Genomic_DNA"/>
</dbReference>
<evidence type="ECO:0000256" key="3">
    <source>
        <dbReference type="ARBA" id="ARBA00022691"/>
    </source>
</evidence>
<dbReference type="Gene3D" id="1.10.8.10">
    <property type="entry name" value="DNA helicase RuvA subunit, C-terminal domain"/>
    <property type="match status" value="1"/>
</dbReference>
<evidence type="ECO:0008006" key="9">
    <source>
        <dbReference type="Google" id="ProtNLM"/>
    </source>
</evidence>
<dbReference type="STRING" id="205917.A0A4Y9Z528"/>
<feature type="region of interest" description="Disordered" evidence="4">
    <location>
        <begin position="460"/>
        <end position="573"/>
    </location>
</feature>
<dbReference type="InterPro" id="IPR009060">
    <property type="entry name" value="UBA-like_sf"/>
</dbReference>
<keyword evidence="1" id="KW-0489">Methyltransferase</keyword>
<dbReference type="SUPFAM" id="SSF81822">
    <property type="entry name" value="RuBisCo LSMT C-terminal, substrate-binding domain"/>
    <property type="match status" value="1"/>
</dbReference>
<feature type="region of interest" description="Disordered" evidence="4">
    <location>
        <begin position="649"/>
        <end position="690"/>
    </location>
</feature>
<dbReference type="Pfam" id="PF09273">
    <property type="entry name" value="Rubis-subs-bind"/>
    <property type="match status" value="1"/>
</dbReference>
<dbReference type="InterPro" id="IPR044430">
    <property type="entry name" value="SETD6_SET"/>
</dbReference>
<accession>A0A4Y9Z528</accession>
<dbReference type="GO" id="GO:0032259">
    <property type="term" value="P:methylation"/>
    <property type="evidence" value="ECO:0007669"/>
    <property type="project" value="UniProtKB-KW"/>
</dbReference>
<feature type="compositionally biased region" description="Acidic residues" evidence="4">
    <location>
        <begin position="858"/>
        <end position="867"/>
    </location>
</feature>
<proteinExistence type="predicted"/>
<feature type="domain" description="CUE" evidence="6">
    <location>
        <begin position="572"/>
        <end position="615"/>
    </location>
</feature>
<dbReference type="PROSITE" id="PS51140">
    <property type="entry name" value="CUE"/>
    <property type="match status" value="1"/>
</dbReference>
<gene>
    <name evidence="7" type="ORF">EVG20_g3275</name>
</gene>
<keyword evidence="3" id="KW-0949">S-adenosyl-L-methionine</keyword>
<dbReference type="SUPFAM" id="SSF82199">
    <property type="entry name" value="SET domain"/>
    <property type="match status" value="1"/>
</dbReference>
<evidence type="ECO:0000256" key="1">
    <source>
        <dbReference type="ARBA" id="ARBA00022603"/>
    </source>
</evidence>
<name>A0A4Y9Z528_9AGAM</name>
<evidence type="ECO:0000313" key="7">
    <source>
        <dbReference type="EMBL" id="TFY69137.1"/>
    </source>
</evidence>
<dbReference type="InterPro" id="IPR036464">
    <property type="entry name" value="Rubisco_LSMT_subst-bd_sf"/>
</dbReference>
<dbReference type="Gene3D" id="3.90.1420.10">
    <property type="entry name" value="Rubisco LSMT, substrate-binding domain"/>
    <property type="match status" value="1"/>
</dbReference>
<keyword evidence="2" id="KW-0808">Transferase</keyword>
<evidence type="ECO:0000259" key="5">
    <source>
        <dbReference type="PROSITE" id="PS50280"/>
    </source>
</evidence>
<dbReference type="InterPro" id="IPR001214">
    <property type="entry name" value="SET_dom"/>
</dbReference>
<dbReference type="OrthoDB" id="341421at2759"/>
<dbReference type="CDD" id="cd19178">
    <property type="entry name" value="SET_SETD6"/>
    <property type="match status" value="1"/>
</dbReference>
<comment type="caution">
    <text evidence="7">The sequence shown here is derived from an EMBL/GenBank/DDBJ whole genome shotgun (WGS) entry which is preliminary data.</text>
</comment>
<protein>
    <recommendedName>
        <fullName evidence="9">SET domain-containing protein</fullName>
    </recommendedName>
</protein>
<dbReference type="Proteomes" id="UP000298327">
    <property type="component" value="Unassembled WGS sequence"/>
</dbReference>
<dbReference type="Pfam" id="PF02845">
    <property type="entry name" value="CUE"/>
    <property type="match status" value="1"/>
</dbReference>
<evidence type="ECO:0000256" key="4">
    <source>
        <dbReference type="SAM" id="MobiDB-lite"/>
    </source>
</evidence>
<dbReference type="InterPro" id="IPR050600">
    <property type="entry name" value="SETD3_SETD6_MTase"/>
</dbReference>
<reference evidence="7 8" key="1">
    <citation type="submission" date="2019-02" db="EMBL/GenBank/DDBJ databases">
        <title>Genome sequencing of the rare red list fungi Dentipellis fragilis.</title>
        <authorList>
            <person name="Buettner E."/>
            <person name="Kellner H."/>
        </authorList>
    </citation>
    <scope>NUCLEOTIDE SEQUENCE [LARGE SCALE GENOMIC DNA]</scope>
    <source>
        <strain evidence="7 8">DSM 105465</strain>
    </source>
</reference>
<dbReference type="PANTHER" id="PTHR13271:SF34">
    <property type="entry name" value="N-LYSINE METHYLTRANSFERASE SETD6"/>
    <property type="match status" value="1"/>
</dbReference>
<dbReference type="PROSITE" id="PS50280">
    <property type="entry name" value="SET"/>
    <property type="match status" value="1"/>
</dbReference>
<dbReference type="SUPFAM" id="SSF46934">
    <property type="entry name" value="UBA-like"/>
    <property type="match status" value="1"/>
</dbReference>
<organism evidence="7 8">
    <name type="scientific">Dentipellis fragilis</name>
    <dbReference type="NCBI Taxonomy" id="205917"/>
    <lineage>
        <taxon>Eukaryota</taxon>
        <taxon>Fungi</taxon>
        <taxon>Dikarya</taxon>
        <taxon>Basidiomycota</taxon>
        <taxon>Agaricomycotina</taxon>
        <taxon>Agaricomycetes</taxon>
        <taxon>Russulales</taxon>
        <taxon>Hericiaceae</taxon>
        <taxon>Dentipellis</taxon>
    </lineage>
</organism>
<evidence type="ECO:0000256" key="2">
    <source>
        <dbReference type="ARBA" id="ARBA00022679"/>
    </source>
</evidence>
<feature type="compositionally biased region" description="Low complexity" evidence="4">
    <location>
        <begin position="782"/>
        <end position="798"/>
    </location>
</feature>
<dbReference type="GO" id="GO:0043130">
    <property type="term" value="F:ubiquitin binding"/>
    <property type="evidence" value="ECO:0007669"/>
    <property type="project" value="InterPro"/>
</dbReference>
<feature type="compositionally biased region" description="Polar residues" evidence="4">
    <location>
        <begin position="516"/>
        <end position="526"/>
    </location>
</feature>
<dbReference type="AlphaFoldDB" id="A0A4Y9Z528"/>
<feature type="region of interest" description="Disordered" evidence="4">
    <location>
        <begin position="720"/>
        <end position="877"/>
    </location>
</feature>
<feature type="domain" description="SET" evidence="5">
    <location>
        <begin position="16"/>
        <end position="288"/>
    </location>
</feature>
<feature type="compositionally biased region" description="Basic and acidic residues" evidence="4">
    <location>
        <begin position="188"/>
        <end position="198"/>
    </location>
</feature>
<feature type="compositionally biased region" description="Polar residues" evidence="4">
    <location>
        <begin position="723"/>
        <end position="745"/>
    </location>
</feature>
<dbReference type="GO" id="GO:0016279">
    <property type="term" value="F:protein-lysine N-methyltransferase activity"/>
    <property type="evidence" value="ECO:0007669"/>
    <property type="project" value="InterPro"/>
</dbReference>
<dbReference type="PANTHER" id="PTHR13271">
    <property type="entry name" value="UNCHARACTERIZED PUTATIVE METHYLTRANSFERASE"/>
    <property type="match status" value="1"/>
</dbReference>
<dbReference type="InterPro" id="IPR015353">
    <property type="entry name" value="Rubisco_LSMT_subst-bd"/>
</dbReference>
<evidence type="ECO:0000313" key="8">
    <source>
        <dbReference type="Proteomes" id="UP000298327"/>
    </source>
</evidence>
<dbReference type="CDD" id="cd14279">
    <property type="entry name" value="CUE"/>
    <property type="match status" value="1"/>
</dbReference>
<evidence type="ECO:0000259" key="6">
    <source>
        <dbReference type="PROSITE" id="PS51140"/>
    </source>
</evidence>
<dbReference type="InterPro" id="IPR003892">
    <property type="entry name" value="CUE"/>
</dbReference>